<reference evidence="11" key="1">
    <citation type="submission" date="2015-08" db="EMBL/GenBank/DDBJ databases">
        <authorList>
            <person name="Varghese N."/>
        </authorList>
    </citation>
    <scope>NUCLEOTIDE SEQUENCE [LARGE SCALE GENOMIC DNA]</scope>
    <source>
        <strain evidence="11">DSM 18181</strain>
    </source>
</reference>
<evidence type="ECO:0000256" key="3">
    <source>
        <dbReference type="ARBA" id="ARBA00022475"/>
    </source>
</evidence>
<keyword evidence="3" id="KW-1003">Cell membrane</keyword>
<keyword evidence="4" id="KW-0997">Cell inner membrane</keyword>
<dbReference type="EMBL" id="CYHF01000006">
    <property type="protein sequence ID" value="CUA97676.1"/>
    <property type="molecule type" value="Genomic_DNA"/>
</dbReference>
<evidence type="ECO:0000256" key="9">
    <source>
        <dbReference type="SAM" id="Phobius"/>
    </source>
</evidence>
<dbReference type="GO" id="GO:0005886">
    <property type="term" value="C:plasma membrane"/>
    <property type="evidence" value="ECO:0007669"/>
    <property type="project" value="UniProtKB-SubCell"/>
</dbReference>
<gene>
    <name evidence="10" type="ORF">Ga0061069_10646</name>
</gene>
<dbReference type="AlphaFoldDB" id="A0A0K6I3M3"/>
<keyword evidence="5 9" id="KW-0812">Transmembrane</keyword>
<evidence type="ECO:0000256" key="2">
    <source>
        <dbReference type="ARBA" id="ARBA00022448"/>
    </source>
</evidence>
<keyword evidence="2" id="KW-0813">Transport</keyword>
<dbReference type="STRING" id="339866.GCA_001418255_01839"/>
<evidence type="ECO:0000256" key="7">
    <source>
        <dbReference type="ARBA" id="ARBA00023136"/>
    </source>
</evidence>
<evidence type="ECO:0000256" key="1">
    <source>
        <dbReference type="ARBA" id="ARBA00004429"/>
    </source>
</evidence>
<evidence type="ECO:0000256" key="4">
    <source>
        <dbReference type="ARBA" id="ARBA00022519"/>
    </source>
</evidence>
<feature type="transmembrane region" description="Helical" evidence="9">
    <location>
        <begin position="135"/>
        <end position="155"/>
    </location>
</feature>
<proteinExistence type="inferred from homology"/>
<evidence type="ECO:0000256" key="5">
    <source>
        <dbReference type="ARBA" id="ARBA00022692"/>
    </source>
</evidence>
<comment type="similarity">
    <text evidence="8">Belongs to the TsuA/YedE (TC 9.B.102) family.</text>
</comment>
<evidence type="ECO:0000256" key="8">
    <source>
        <dbReference type="ARBA" id="ARBA00035655"/>
    </source>
</evidence>
<organism evidence="10 11">
    <name type="scientific">Thiomonas bhubaneswarensis</name>
    <dbReference type="NCBI Taxonomy" id="339866"/>
    <lineage>
        <taxon>Bacteria</taxon>
        <taxon>Pseudomonadati</taxon>
        <taxon>Pseudomonadota</taxon>
        <taxon>Betaproteobacteria</taxon>
        <taxon>Burkholderiales</taxon>
        <taxon>Thiomonas</taxon>
    </lineage>
</organism>
<keyword evidence="7 9" id="KW-0472">Membrane</keyword>
<keyword evidence="11" id="KW-1185">Reference proteome</keyword>
<dbReference type="PANTHER" id="PTHR30574:SF1">
    <property type="entry name" value="SULPHUR TRANSPORT DOMAIN-CONTAINING PROTEIN"/>
    <property type="match status" value="1"/>
</dbReference>
<accession>A0A0K6I3M3</accession>
<keyword evidence="6 9" id="KW-1133">Transmembrane helix</keyword>
<comment type="subcellular location">
    <subcellularLocation>
        <location evidence="1">Cell inner membrane</location>
        <topology evidence="1">Multi-pass membrane protein</topology>
    </subcellularLocation>
</comment>
<feature type="transmembrane region" description="Helical" evidence="9">
    <location>
        <begin position="67"/>
        <end position="86"/>
    </location>
</feature>
<dbReference type="InterPro" id="IPR007272">
    <property type="entry name" value="Sulf_transp_TsuA/YedE"/>
</dbReference>
<evidence type="ECO:0000313" key="10">
    <source>
        <dbReference type="EMBL" id="CUA97676.1"/>
    </source>
</evidence>
<dbReference type="PANTHER" id="PTHR30574">
    <property type="entry name" value="INNER MEMBRANE PROTEIN YEDE"/>
    <property type="match status" value="1"/>
</dbReference>
<name>A0A0K6I3M3_9BURK</name>
<protein>
    <submittedName>
        <fullName evidence="10">Uncharacterized protein</fullName>
    </submittedName>
</protein>
<dbReference type="RefSeq" id="WP_055450725.1">
    <property type="nucleotide sequence ID" value="NZ_CYHF01000006.1"/>
</dbReference>
<feature type="transmembrane region" description="Helical" evidence="9">
    <location>
        <begin position="20"/>
        <end position="46"/>
    </location>
</feature>
<evidence type="ECO:0000256" key="6">
    <source>
        <dbReference type="ARBA" id="ARBA00022989"/>
    </source>
</evidence>
<evidence type="ECO:0000313" key="11">
    <source>
        <dbReference type="Proteomes" id="UP000183649"/>
    </source>
</evidence>
<dbReference type="OrthoDB" id="9814020at2"/>
<dbReference type="Proteomes" id="UP000183649">
    <property type="component" value="Unassembled WGS sequence"/>
</dbReference>
<dbReference type="Pfam" id="PF04143">
    <property type="entry name" value="Sulf_transp"/>
    <property type="match status" value="1"/>
</dbReference>
<sequence>MDSIAQWFPMGWEPFLFGGIFIGLGVSVLFWLTGLIGGISTAYTAVWSLVSRHPFFQHEKFVSTRNWRLMYGLGLIVGAVIFTYTLGGGHGFVTKVPLWQLFVGGIVGGFGARMGGGCTSGHGICGIGSGQLPSILAVIIFLSTAIVTAHVVRALGGF</sequence>